<evidence type="ECO:0000313" key="5">
    <source>
        <dbReference type="Proteomes" id="UP001157134"/>
    </source>
</evidence>
<dbReference type="PROSITE" id="PS01081">
    <property type="entry name" value="HTH_TETR_1"/>
    <property type="match status" value="1"/>
</dbReference>
<evidence type="ECO:0000313" key="4">
    <source>
        <dbReference type="EMBL" id="GLX86108.1"/>
    </source>
</evidence>
<accession>A0ABQ6HDD4</accession>
<dbReference type="InterPro" id="IPR001647">
    <property type="entry name" value="HTH_TetR"/>
</dbReference>
<dbReference type="InterPro" id="IPR009057">
    <property type="entry name" value="Homeodomain-like_sf"/>
</dbReference>
<name>A0ABQ6HDD4_9GAMM</name>
<dbReference type="Pfam" id="PF00440">
    <property type="entry name" value="TetR_N"/>
    <property type="match status" value="1"/>
</dbReference>
<proteinExistence type="predicted"/>
<feature type="domain" description="HTH tetR-type" evidence="3">
    <location>
        <begin position="10"/>
        <end position="70"/>
    </location>
</feature>
<dbReference type="Proteomes" id="UP001157134">
    <property type="component" value="Unassembled WGS sequence"/>
</dbReference>
<feature type="DNA-binding region" description="H-T-H motif" evidence="2">
    <location>
        <begin position="33"/>
        <end position="52"/>
    </location>
</feature>
<keyword evidence="5" id="KW-1185">Reference proteome</keyword>
<dbReference type="PRINTS" id="PR00455">
    <property type="entry name" value="HTHTETR"/>
</dbReference>
<gene>
    <name evidence="4" type="ORF">tloyanaT_23610</name>
</gene>
<keyword evidence="1 2" id="KW-0238">DNA-binding</keyword>
<evidence type="ECO:0000259" key="3">
    <source>
        <dbReference type="PROSITE" id="PS50977"/>
    </source>
</evidence>
<dbReference type="SUPFAM" id="SSF46689">
    <property type="entry name" value="Homeodomain-like"/>
    <property type="match status" value="1"/>
</dbReference>
<reference evidence="4 5" key="1">
    <citation type="submission" date="2023-03" db="EMBL/GenBank/DDBJ databases">
        <title>Thalassotalea loyana LMG 22536T draft genome sequence.</title>
        <authorList>
            <person name="Sawabe T."/>
        </authorList>
    </citation>
    <scope>NUCLEOTIDE SEQUENCE [LARGE SCALE GENOMIC DNA]</scope>
    <source>
        <strain evidence="4 5">LMG 22536</strain>
    </source>
</reference>
<protein>
    <recommendedName>
        <fullName evidence="3">HTH tetR-type domain-containing protein</fullName>
    </recommendedName>
</protein>
<dbReference type="Gene3D" id="1.10.357.10">
    <property type="entry name" value="Tetracycline Repressor, domain 2"/>
    <property type="match status" value="1"/>
</dbReference>
<sequence>MAPAPKHSAEKQQELILNAAAESISESSITDFTMAKVARLAGLSMGSVYKFVQSKEDMVLALACQSFEYASSIFTTVLNLPLSAPEKIVAISLIAPKKMQRFEFDYELQSYSTNEAVIRRASPMWTDKILKASESCEQTFKISMTEGIAAGELKEVPNLSQVIEDILISSWSMAVGYEMVRRVKQTKEIVEGTATVNEALEVDHPIIRSLIRLLNSYPWQQPIDDESLVRIQAELTKLDLR</sequence>
<evidence type="ECO:0000256" key="2">
    <source>
        <dbReference type="PROSITE-ProRule" id="PRU00335"/>
    </source>
</evidence>
<evidence type="ECO:0000256" key="1">
    <source>
        <dbReference type="ARBA" id="ARBA00023125"/>
    </source>
</evidence>
<dbReference type="RefSeq" id="WP_284298822.1">
    <property type="nucleotide sequence ID" value="NZ_BSSV01000005.1"/>
</dbReference>
<dbReference type="PROSITE" id="PS50977">
    <property type="entry name" value="HTH_TETR_2"/>
    <property type="match status" value="1"/>
</dbReference>
<organism evidence="4 5">
    <name type="scientific">Thalassotalea loyana</name>
    <dbReference type="NCBI Taxonomy" id="280483"/>
    <lineage>
        <taxon>Bacteria</taxon>
        <taxon>Pseudomonadati</taxon>
        <taxon>Pseudomonadota</taxon>
        <taxon>Gammaproteobacteria</taxon>
        <taxon>Alteromonadales</taxon>
        <taxon>Colwelliaceae</taxon>
        <taxon>Thalassotalea</taxon>
    </lineage>
</organism>
<comment type="caution">
    <text evidence="4">The sequence shown here is derived from an EMBL/GenBank/DDBJ whole genome shotgun (WGS) entry which is preliminary data.</text>
</comment>
<dbReference type="EMBL" id="BSSV01000005">
    <property type="protein sequence ID" value="GLX86108.1"/>
    <property type="molecule type" value="Genomic_DNA"/>
</dbReference>
<dbReference type="InterPro" id="IPR023772">
    <property type="entry name" value="DNA-bd_HTH_TetR-type_CS"/>
</dbReference>